<sequence length="84" mass="9185">MRKILFPALLLCGMGLTVVGCKKEASVNADGKEVVAVDNMQDANAIIEFNNNLIQKSSKDRSNLERVVRYLEGMDAFIGAQTPI</sequence>
<reference evidence="1 2" key="1">
    <citation type="submission" date="2018-11" db="EMBL/GenBank/DDBJ databases">
        <title>Flavobacterium sp. nov., YIM 102796 draft genome.</title>
        <authorList>
            <person name="Li G."/>
            <person name="Jiang Y."/>
        </authorList>
    </citation>
    <scope>NUCLEOTIDE SEQUENCE [LARGE SCALE GENOMIC DNA]</scope>
    <source>
        <strain evidence="1 2">YIM 102796</strain>
    </source>
</reference>
<comment type="caution">
    <text evidence="1">The sequence shown here is derived from an EMBL/GenBank/DDBJ whole genome shotgun (WGS) entry which is preliminary data.</text>
</comment>
<gene>
    <name evidence="1" type="ORF">EG242_04560</name>
</gene>
<name>A0A3P1B4R1_9FLAO</name>
<dbReference type="AlphaFoldDB" id="A0A3P1B4R1"/>
<evidence type="ECO:0000313" key="2">
    <source>
        <dbReference type="Proteomes" id="UP000268372"/>
    </source>
</evidence>
<dbReference type="EMBL" id="RQTJ01000007">
    <property type="protein sequence ID" value="RRA95712.1"/>
    <property type="molecule type" value="Genomic_DNA"/>
</dbReference>
<organism evidence="1 2">
    <name type="scientific">Paenimyroides viscosum</name>
    <dbReference type="NCBI Taxonomy" id="2488729"/>
    <lineage>
        <taxon>Bacteria</taxon>
        <taxon>Pseudomonadati</taxon>
        <taxon>Bacteroidota</taxon>
        <taxon>Flavobacteriia</taxon>
        <taxon>Flavobacteriales</taxon>
        <taxon>Flavobacteriaceae</taxon>
        <taxon>Paenimyroides</taxon>
    </lineage>
</organism>
<accession>A0A3P1B4R1</accession>
<protein>
    <submittedName>
        <fullName evidence="1">Uncharacterized protein</fullName>
    </submittedName>
</protein>
<dbReference type="Proteomes" id="UP000268372">
    <property type="component" value="Unassembled WGS sequence"/>
</dbReference>
<dbReference type="RefSeq" id="WP_124898726.1">
    <property type="nucleotide sequence ID" value="NZ_RQTJ01000007.1"/>
</dbReference>
<dbReference type="PROSITE" id="PS51257">
    <property type="entry name" value="PROKAR_LIPOPROTEIN"/>
    <property type="match status" value="1"/>
</dbReference>
<proteinExistence type="predicted"/>
<evidence type="ECO:0000313" key="1">
    <source>
        <dbReference type="EMBL" id="RRA95712.1"/>
    </source>
</evidence>
<keyword evidence="2" id="KW-1185">Reference proteome</keyword>